<dbReference type="Proteomes" id="UP000017246">
    <property type="component" value="Unassembled WGS sequence"/>
</dbReference>
<feature type="region of interest" description="Disordered" evidence="1">
    <location>
        <begin position="75"/>
        <end position="98"/>
    </location>
</feature>
<proteinExistence type="predicted"/>
<sequence length="98" mass="10781">MLTHWGKDLSGLSEMVIGKSLTMLKSCLLDLNFALESSPVFKSASEQCYKVDLHKSNTITTSFVLTEMQSITASHFGSTRPGHQHFECPGTDPSNNCE</sequence>
<dbReference type="EMBL" id="LN902849">
    <property type="protein sequence ID" value="CUT99852.1"/>
    <property type="molecule type" value="Genomic_DNA"/>
</dbReference>
<reference evidence="2" key="2">
    <citation type="submission" date="2015-11" db="EMBL/GenBank/DDBJ databases">
        <authorList>
            <person name="Zhang Y."/>
            <person name="Guo Z."/>
        </authorList>
    </citation>
    <scope>NUCLEOTIDE SEQUENCE</scope>
</reference>
<reference evidence="2" key="1">
    <citation type="journal article" date="2013" name="Nature">
        <title>The genomes of four tapeworm species reveal adaptations to parasitism.</title>
        <authorList>
            <person name="Tsai I.J."/>
            <person name="Zarowiecki M."/>
            <person name="Holroyd N."/>
            <person name="Garciarrubio A."/>
            <person name="Sanchez-Flores A."/>
            <person name="Brooks K.L."/>
            <person name="Tracey A."/>
            <person name="Bobes R.J."/>
            <person name="Fragoso G."/>
            <person name="Sciutto E."/>
            <person name="Aslett M."/>
            <person name="Beasley H."/>
            <person name="Bennett H.M."/>
            <person name="Cai J."/>
            <person name="Camicia F."/>
            <person name="Clark R."/>
            <person name="Cucher M."/>
            <person name="De Silva N."/>
            <person name="Day T.A."/>
            <person name="Deplazes P."/>
            <person name="Estrada K."/>
            <person name="Fernandez C."/>
            <person name="Holland P.W."/>
            <person name="Hou J."/>
            <person name="Hu S."/>
            <person name="Huckvale T."/>
            <person name="Hung S.S."/>
            <person name="Kamenetzky L."/>
            <person name="Keane J.A."/>
            <person name="Kiss F."/>
            <person name="Koziol U."/>
            <person name="Lambert O."/>
            <person name="Liu K."/>
            <person name="Luo X."/>
            <person name="Luo Y."/>
            <person name="Macchiaroli N."/>
            <person name="Nichol S."/>
            <person name="Paps J."/>
            <person name="Parkinson J."/>
            <person name="Pouchkina-Stantcheva N."/>
            <person name="Riddiford N."/>
            <person name="Rosenzvit M."/>
            <person name="Salinas G."/>
            <person name="Wasmuth J.D."/>
            <person name="Zamanian M."/>
            <person name="Zheng Y."/>
            <person name="Cai X."/>
            <person name="Soberon X."/>
            <person name="Olson P.D."/>
            <person name="Laclette J.P."/>
            <person name="Brehm K."/>
            <person name="Berriman M."/>
            <person name="Garciarrubio A."/>
            <person name="Bobes R.J."/>
            <person name="Fragoso G."/>
            <person name="Sanchez-Flores A."/>
            <person name="Estrada K."/>
            <person name="Cevallos M.A."/>
            <person name="Morett E."/>
            <person name="Gonzalez V."/>
            <person name="Portillo T."/>
            <person name="Ochoa-Leyva A."/>
            <person name="Jose M.V."/>
            <person name="Sciutto E."/>
            <person name="Landa A."/>
            <person name="Jimenez L."/>
            <person name="Valdes V."/>
            <person name="Carrero J.C."/>
            <person name="Larralde C."/>
            <person name="Morales-Montor J."/>
            <person name="Limon-Lason J."/>
            <person name="Soberon X."/>
            <person name="Laclette J.P."/>
        </authorList>
    </citation>
    <scope>NUCLEOTIDE SEQUENCE [LARGE SCALE GENOMIC DNA]</scope>
</reference>
<accession>A0A0S4MNS1</accession>
<dbReference type="AlphaFoldDB" id="A0A0S4MNS1"/>
<keyword evidence="3" id="KW-1185">Reference proteome</keyword>
<name>A0A0S4MNS1_ECHMU</name>
<evidence type="ECO:0000256" key="1">
    <source>
        <dbReference type="SAM" id="MobiDB-lite"/>
    </source>
</evidence>
<evidence type="ECO:0000313" key="3">
    <source>
        <dbReference type="Proteomes" id="UP000017246"/>
    </source>
</evidence>
<protein>
    <submittedName>
        <fullName evidence="2">Nuclear pore complex protein 12</fullName>
    </submittedName>
</protein>
<organism evidence="2 3">
    <name type="scientific">Echinococcus multilocularis</name>
    <name type="common">Fox tapeworm</name>
    <dbReference type="NCBI Taxonomy" id="6211"/>
    <lineage>
        <taxon>Eukaryota</taxon>
        <taxon>Metazoa</taxon>
        <taxon>Spiralia</taxon>
        <taxon>Lophotrochozoa</taxon>
        <taxon>Platyhelminthes</taxon>
        <taxon>Cestoda</taxon>
        <taxon>Eucestoda</taxon>
        <taxon>Cyclophyllidea</taxon>
        <taxon>Taeniidae</taxon>
        <taxon>Echinococcus</taxon>
    </lineage>
</organism>
<evidence type="ECO:0000313" key="2">
    <source>
        <dbReference type="EMBL" id="CUT99852.1"/>
    </source>
</evidence>